<gene>
    <name evidence="5" type="ORF">GTHE00462_LOCUS19160</name>
</gene>
<dbReference type="PANTHER" id="PTHR34524">
    <property type="entry name" value="CALCYPHOSIN"/>
    <property type="match status" value="1"/>
</dbReference>
<evidence type="ECO:0000256" key="2">
    <source>
        <dbReference type="ARBA" id="ARBA00022737"/>
    </source>
</evidence>
<feature type="domain" description="EF-hand" evidence="4">
    <location>
        <begin position="258"/>
        <end position="293"/>
    </location>
</feature>
<dbReference type="Gene3D" id="1.10.238.10">
    <property type="entry name" value="EF-hand"/>
    <property type="match status" value="1"/>
</dbReference>
<accession>A0A7S4KW62</accession>
<evidence type="ECO:0000259" key="4">
    <source>
        <dbReference type="PROSITE" id="PS50222"/>
    </source>
</evidence>
<name>A0A7S4KW62_GUITH</name>
<evidence type="ECO:0000256" key="1">
    <source>
        <dbReference type="ARBA" id="ARBA00022723"/>
    </source>
</evidence>
<reference evidence="5" key="1">
    <citation type="submission" date="2021-01" db="EMBL/GenBank/DDBJ databases">
        <authorList>
            <person name="Corre E."/>
            <person name="Pelletier E."/>
            <person name="Niang G."/>
            <person name="Scheremetjew M."/>
            <person name="Finn R."/>
            <person name="Kale V."/>
            <person name="Holt S."/>
            <person name="Cochrane G."/>
            <person name="Meng A."/>
            <person name="Brown T."/>
            <person name="Cohen L."/>
        </authorList>
    </citation>
    <scope>NUCLEOTIDE SEQUENCE</scope>
    <source>
        <strain evidence="5">CCMP 2712</strain>
    </source>
</reference>
<dbReference type="AlphaFoldDB" id="A0A7S4KW62"/>
<keyword evidence="1" id="KW-0479">Metal-binding</keyword>
<dbReference type="InterPro" id="IPR002048">
    <property type="entry name" value="EF_hand_dom"/>
</dbReference>
<dbReference type="Pfam" id="PF13499">
    <property type="entry name" value="EF-hand_7"/>
    <property type="match status" value="1"/>
</dbReference>
<dbReference type="SUPFAM" id="SSF47473">
    <property type="entry name" value="EF-hand"/>
    <property type="match status" value="1"/>
</dbReference>
<dbReference type="InterPro" id="IPR051581">
    <property type="entry name" value="Ca-bind"/>
</dbReference>
<dbReference type="SMART" id="SM00054">
    <property type="entry name" value="EFh"/>
    <property type="match status" value="2"/>
</dbReference>
<dbReference type="GO" id="GO:0005509">
    <property type="term" value="F:calcium ion binding"/>
    <property type="evidence" value="ECO:0007669"/>
    <property type="project" value="InterPro"/>
</dbReference>
<dbReference type="CDD" id="cd00051">
    <property type="entry name" value="EFh"/>
    <property type="match status" value="1"/>
</dbReference>
<dbReference type="PANTHER" id="PTHR34524:SF6">
    <property type="entry name" value="CALCYPHOSINE LIKE"/>
    <property type="match status" value="1"/>
</dbReference>
<sequence length="299" mass="33947">MSQIFMCHNNIKTSQENIDRSRACLTEVMRNLTQSDKMETCVNMLQEARKQHLVLTWPSKKRAHKRSPLTEYKNLINSIFEEFSKGSQVLDRLGGVQALAKLGKYVDVADFSKLVAGVGAESDLAVGKEHFLQITFKLLAKEVKSKSQSRLTSLSKPKNKTGELTVEDYLNQVAEEKQAEARVKLLEKFQKQGSSKSFMSRRGSFSSNAMKVKKKSSLNRNNSIVTSCPIQYEFKRLDVNGDGVLSYDELFEGLKHRMEQDDLAELFDYMDANGDGMVTMEEFCEAKSKIDQNKPKLIF</sequence>
<organism evidence="5">
    <name type="scientific">Guillardia theta</name>
    <name type="common">Cryptophyte</name>
    <name type="synonym">Cryptomonas phi</name>
    <dbReference type="NCBI Taxonomy" id="55529"/>
    <lineage>
        <taxon>Eukaryota</taxon>
        <taxon>Cryptophyceae</taxon>
        <taxon>Pyrenomonadales</taxon>
        <taxon>Geminigeraceae</taxon>
        <taxon>Guillardia</taxon>
    </lineage>
</organism>
<keyword evidence="3" id="KW-0106">Calcium</keyword>
<dbReference type="PROSITE" id="PS00018">
    <property type="entry name" value="EF_HAND_1"/>
    <property type="match status" value="1"/>
</dbReference>
<dbReference type="PROSITE" id="PS50222">
    <property type="entry name" value="EF_HAND_2"/>
    <property type="match status" value="1"/>
</dbReference>
<evidence type="ECO:0000313" key="5">
    <source>
        <dbReference type="EMBL" id="CAE2306979.1"/>
    </source>
</evidence>
<dbReference type="InterPro" id="IPR011992">
    <property type="entry name" value="EF-hand-dom_pair"/>
</dbReference>
<keyword evidence="2" id="KW-0677">Repeat</keyword>
<protein>
    <recommendedName>
        <fullName evidence="4">EF-hand domain-containing protein</fullName>
    </recommendedName>
</protein>
<dbReference type="InterPro" id="IPR018247">
    <property type="entry name" value="EF_Hand_1_Ca_BS"/>
</dbReference>
<evidence type="ECO:0000256" key="3">
    <source>
        <dbReference type="ARBA" id="ARBA00022837"/>
    </source>
</evidence>
<proteinExistence type="predicted"/>
<dbReference type="EMBL" id="HBKN01024542">
    <property type="protein sequence ID" value="CAE2306979.1"/>
    <property type="molecule type" value="Transcribed_RNA"/>
</dbReference>